<gene>
    <name evidence="1" type="ORF">RCZ15_16000</name>
</gene>
<accession>A0AAV5AYK9</accession>
<dbReference type="Proteomes" id="UP001207736">
    <property type="component" value="Unassembled WGS sequence"/>
</dbReference>
<dbReference type="RefSeq" id="WP_264845391.1">
    <property type="nucleotide sequence ID" value="NZ_BPMA01000011.1"/>
</dbReference>
<dbReference type="AlphaFoldDB" id="A0AAV5AYK9"/>
<reference evidence="1" key="1">
    <citation type="submission" date="2021-11" db="EMBL/GenBank/DDBJ databases">
        <title>Draft genome sequence of Capnocytophaga sp. strain KC07075 isolated from cat oral cavity.</title>
        <authorList>
            <person name="Suzuki M."/>
            <person name="Imaoka K."/>
            <person name="Kimura M."/>
            <person name="Morikawa S."/>
            <person name="Maeda K."/>
        </authorList>
    </citation>
    <scope>NUCLEOTIDE SEQUENCE</scope>
    <source>
        <strain evidence="1">KC07075</strain>
    </source>
</reference>
<organism evidence="1 2">
    <name type="scientific">Capnocytophaga catalasegens</name>
    <dbReference type="NCBI Taxonomy" id="1004260"/>
    <lineage>
        <taxon>Bacteria</taxon>
        <taxon>Pseudomonadati</taxon>
        <taxon>Bacteroidota</taxon>
        <taxon>Flavobacteriia</taxon>
        <taxon>Flavobacteriales</taxon>
        <taxon>Flavobacteriaceae</taxon>
        <taxon>Capnocytophaga</taxon>
    </lineage>
</organism>
<protein>
    <submittedName>
        <fullName evidence="1">Uncharacterized protein</fullName>
    </submittedName>
</protein>
<proteinExistence type="predicted"/>
<dbReference type="EMBL" id="BQKA01000031">
    <property type="protein sequence ID" value="GJM50627.1"/>
    <property type="molecule type" value="Genomic_DNA"/>
</dbReference>
<evidence type="ECO:0000313" key="2">
    <source>
        <dbReference type="Proteomes" id="UP001207736"/>
    </source>
</evidence>
<evidence type="ECO:0000313" key="1">
    <source>
        <dbReference type="EMBL" id="GJM50627.1"/>
    </source>
</evidence>
<sequence length="177" mass="20981">MKNLINNDMVTINEIKTYRNSDEFQTFLDKFLKNQPIGDMLKKSNTIFEAEDELQSYNILSQGFNLSAVGLDAIKEEVRSNAEAFFEYYKHFFLLYQDEDLANEIDEDDDWEPDFEDDNEEECKTMISSCTLLACLIEFHLLKTDQERLFNYHKKLKIPNAKKHSKLLIEMYDNIFN</sequence>
<comment type="caution">
    <text evidence="1">The sequence shown here is derived from an EMBL/GenBank/DDBJ whole genome shotgun (WGS) entry which is preliminary data.</text>
</comment>
<name>A0AAV5AYK9_9FLAO</name>